<evidence type="ECO:0000256" key="1">
    <source>
        <dbReference type="PROSITE-ProRule" id="PRU00221"/>
    </source>
</evidence>
<evidence type="ECO:0008006" key="4">
    <source>
        <dbReference type="Google" id="ProtNLM"/>
    </source>
</evidence>
<protein>
    <recommendedName>
        <fullName evidence="4">Pentapeptide repeat-containing protein</fullName>
    </recommendedName>
</protein>
<name>A0A8S1TQ57_9CILI</name>
<dbReference type="PANTHER" id="PTHR45333:SF1">
    <property type="entry name" value="CHROMOSOME UNDETERMINED SCAFFOLD_625, WHOLE GENOME SHOTGUN SEQUENCE"/>
    <property type="match status" value="1"/>
</dbReference>
<dbReference type="PROSITE" id="PS50294">
    <property type="entry name" value="WD_REPEATS_REGION"/>
    <property type="match status" value="1"/>
</dbReference>
<sequence length="96" mass="10853">MKVNFNQQSFENVRMKDTSLIGANLFQCTLSGSEFSYVDISGANLNGDLLFNFKWNNLKIQELLQLDNHNDYVRSICSLPVSSQLVSCSKDNSIQL</sequence>
<gene>
    <name evidence="2" type="ORF">PPENT_87.1.T0240337</name>
</gene>
<proteinExistence type="predicted"/>
<feature type="repeat" description="WD" evidence="1">
    <location>
        <begin position="66"/>
        <end position="96"/>
    </location>
</feature>
<dbReference type="Pfam" id="PF00805">
    <property type="entry name" value="Pentapeptide"/>
    <property type="match status" value="1"/>
</dbReference>
<dbReference type="InterPro" id="IPR001680">
    <property type="entry name" value="WD40_rpt"/>
</dbReference>
<comment type="caution">
    <text evidence="2">The sequence shown here is derived from an EMBL/GenBank/DDBJ whole genome shotgun (WGS) entry which is preliminary data.</text>
</comment>
<evidence type="ECO:0000313" key="3">
    <source>
        <dbReference type="Proteomes" id="UP000689195"/>
    </source>
</evidence>
<keyword evidence="1" id="KW-0853">WD repeat</keyword>
<dbReference type="AlphaFoldDB" id="A0A8S1TQ57"/>
<dbReference type="PROSITE" id="PS50082">
    <property type="entry name" value="WD_REPEATS_2"/>
    <property type="match status" value="1"/>
</dbReference>
<dbReference type="OrthoDB" id="311341at2759"/>
<dbReference type="PANTHER" id="PTHR45333">
    <property type="entry name" value="MEMBRANE PROTEIN-RELATED"/>
    <property type="match status" value="1"/>
</dbReference>
<evidence type="ECO:0000313" key="2">
    <source>
        <dbReference type="EMBL" id="CAD8153657.1"/>
    </source>
</evidence>
<reference evidence="2" key="1">
    <citation type="submission" date="2021-01" db="EMBL/GenBank/DDBJ databases">
        <authorList>
            <consortium name="Genoscope - CEA"/>
            <person name="William W."/>
        </authorList>
    </citation>
    <scope>NUCLEOTIDE SEQUENCE</scope>
</reference>
<accession>A0A8S1TQ57</accession>
<keyword evidence="3" id="KW-1185">Reference proteome</keyword>
<dbReference type="EMBL" id="CAJJDO010000024">
    <property type="protein sequence ID" value="CAD8153657.1"/>
    <property type="molecule type" value="Genomic_DNA"/>
</dbReference>
<dbReference type="InterPro" id="IPR001646">
    <property type="entry name" value="5peptide_repeat"/>
</dbReference>
<dbReference type="Proteomes" id="UP000689195">
    <property type="component" value="Unassembled WGS sequence"/>
</dbReference>
<organism evidence="2 3">
    <name type="scientific">Paramecium pentaurelia</name>
    <dbReference type="NCBI Taxonomy" id="43138"/>
    <lineage>
        <taxon>Eukaryota</taxon>
        <taxon>Sar</taxon>
        <taxon>Alveolata</taxon>
        <taxon>Ciliophora</taxon>
        <taxon>Intramacronucleata</taxon>
        <taxon>Oligohymenophorea</taxon>
        <taxon>Peniculida</taxon>
        <taxon>Parameciidae</taxon>
        <taxon>Paramecium</taxon>
    </lineage>
</organism>